<organism evidence="1 2">
    <name type="scientific">Dinothrombium tinctorium</name>
    <dbReference type="NCBI Taxonomy" id="1965070"/>
    <lineage>
        <taxon>Eukaryota</taxon>
        <taxon>Metazoa</taxon>
        <taxon>Ecdysozoa</taxon>
        <taxon>Arthropoda</taxon>
        <taxon>Chelicerata</taxon>
        <taxon>Arachnida</taxon>
        <taxon>Acari</taxon>
        <taxon>Acariformes</taxon>
        <taxon>Trombidiformes</taxon>
        <taxon>Prostigmata</taxon>
        <taxon>Anystina</taxon>
        <taxon>Parasitengona</taxon>
        <taxon>Trombidioidea</taxon>
        <taxon>Trombidiidae</taxon>
        <taxon>Dinothrombium</taxon>
    </lineage>
</organism>
<dbReference type="OrthoDB" id="6515297at2759"/>
<comment type="caution">
    <text evidence="1">The sequence shown here is derived from an EMBL/GenBank/DDBJ whole genome shotgun (WGS) entry which is preliminary data.</text>
</comment>
<proteinExistence type="predicted"/>
<dbReference type="Gene3D" id="3.10.129.110">
    <property type="entry name" value="Polyketide synthase dehydratase"/>
    <property type="match status" value="1"/>
</dbReference>
<gene>
    <name evidence="1" type="ORF">B4U79_05057</name>
</gene>
<keyword evidence="2" id="KW-1185">Reference proteome</keyword>
<dbReference type="AlphaFoldDB" id="A0A443QA82"/>
<reference evidence="1 2" key="1">
    <citation type="journal article" date="2018" name="Gigascience">
        <title>Genomes of trombidid mites reveal novel predicted allergens and laterally-transferred genes associated with secondary metabolism.</title>
        <authorList>
            <person name="Dong X."/>
            <person name="Chaisiri K."/>
            <person name="Xia D."/>
            <person name="Armstrong S.D."/>
            <person name="Fang Y."/>
            <person name="Donnelly M.J."/>
            <person name="Kadowaki T."/>
            <person name="McGarry J.W."/>
            <person name="Darby A.C."/>
            <person name="Makepeace B.L."/>
        </authorList>
    </citation>
    <scope>NUCLEOTIDE SEQUENCE [LARGE SCALE GENOMIC DNA]</scope>
    <source>
        <strain evidence="1">UoL-WK</strain>
    </source>
</reference>
<evidence type="ECO:0000313" key="2">
    <source>
        <dbReference type="Proteomes" id="UP000285301"/>
    </source>
</evidence>
<name>A0A443QA82_9ACAR</name>
<feature type="non-terminal residue" evidence="1">
    <location>
        <position position="420"/>
    </location>
</feature>
<accession>A0A443QA82</accession>
<dbReference type="InterPro" id="IPR029063">
    <property type="entry name" value="SAM-dependent_MTases_sf"/>
</dbReference>
<dbReference type="Gene3D" id="3.40.50.150">
    <property type="entry name" value="Vaccinia Virus protein VP39"/>
    <property type="match status" value="1"/>
</dbReference>
<sequence>GKQLFPATGYLQLAWMALTTHSQPLGFSVEFSNVKFERTTLVQNVGSFIFKVNLNRETGRFQIIESGSVCASGTIRTKEELSKAKKDILDTSFEENLDKAEANGSNLIEIKNVNRNIVVGNNSLIIKNILGAAISRKTMEKLVDIREESFIPYQRFFSSFQTKRKFEEYKLECLKIVERIMSENFEIDLNVLKEKFDLESEENVLLRLLIEIVEEKNVDSIKDKIEKHRTNMTSDLLVRPFNDKLLLNQSDVFFENINSRDIQIIEINSTEKLLLDSINEQLLISRVSLSVTLVHPSKNKTSSQIQKVLHWENDKIPFPSSVNDVDLILFNDFSTSLVLIEELIKFRVNLSELLTSAYDSLKTNGFVLCHFRTNITSVEEKLLKLQNIEIPKFYSLNEIRDAIEKTKFAIISENSDEVSN</sequence>
<protein>
    <submittedName>
        <fullName evidence="1">Fatty acid synthase-like protein</fullName>
    </submittedName>
</protein>
<dbReference type="InterPro" id="IPR042104">
    <property type="entry name" value="PKS_dehydratase_sf"/>
</dbReference>
<feature type="non-terminal residue" evidence="1">
    <location>
        <position position="1"/>
    </location>
</feature>
<dbReference type="Proteomes" id="UP000285301">
    <property type="component" value="Unassembled WGS sequence"/>
</dbReference>
<evidence type="ECO:0000313" key="1">
    <source>
        <dbReference type="EMBL" id="RWR99887.1"/>
    </source>
</evidence>
<dbReference type="STRING" id="1965070.A0A443QA82"/>
<dbReference type="EMBL" id="NCKU01013181">
    <property type="protein sequence ID" value="RWR99887.1"/>
    <property type="molecule type" value="Genomic_DNA"/>
</dbReference>